<accession>A0A1I1EV92</accession>
<dbReference type="EMBL" id="FOLH01000001">
    <property type="protein sequence ID" value="SFB90961.1"/>
    <property type="molecule type" value="Genomic_DNA"/>
</dbReference>
<dbReference type="GO" id="GO:0003677">
    <property type="term" value="F:DNA binding"/>
    <property type="evidence" value="ECO:0007669"/>
    <property type="project" value="InterPro"/>
</dbReference>
<dbReference type="InterPro" id="IPR011006">
    <property type="entry name" value="CheY-like_superfamily"/>
</dbReference>
<dbReference type="PANTHER" id="PTHR37299:SF1">
    <property type="entry name" value="STAGE 0 SPORULATION PROTEIN A HOMOLOG"/>
    <property type="match status" value="1"/>
</dbReference>
<dbReference type="SMART" id="SM00448">
    <property type="entry name" value="REC"/>
    <property type="match status" value="1"/>
</dbReference>
<dbReference type="Proteomes" id="UP000199058">
    <property type="component" value="Unassembled WGS sequence"/>
</dbReference>
<sequence>MPITCLLADDEPILRFHLQRQLEELWPELDSIITAANGDEAWDLIQESQPQVVFLDIKMPGASGLEVAHRMQTSGLTENCQVVFLTAYDQHALEAFDREALDYLLKPLDEKRLEKTLDRLRRNLAERQPQLASLQRLEELLNTQNQLAKTAAPRYLKWIKALQGDSIHVLDVEQILAFQAEDKYTTLITSEGNFLIRTSLKQLEQELAPDLFWRIHRSTLVQVSQIARVSRSFTGQLEVQVEGIKKPLAVSRRFADQFKQN</sequence>
<dbReference type="Pfam" id="PF04397">
    <property type="entry name" value="LytTR"/>
    <property type="match status" value="1"/>
</dbReference>
<dbReference type="STRING" id="1122252.SAMN05660443_0874"/>
<dbReference type="Pfam" id="PF00072">
    <property type="entry name" value="Response_reg"/>
    <property type="match status" value="1"/>
</dbReference>
<reference evidence="5 6" key="1">
    <citation type="submission" date="2016-10" db="EMBL/GenBank/DDBJ databases">
        <authorList>
            <person name="de Groot N.N."/>
        </authorList>
    </citation>
    <scope>NUCLEOTIDE SEQUENCE [LARGE SCALE GENOMIC DNA]</scope>
    <source>
        <strain evidence="5 6">DSM 18438</strain>
    </source>
</reference>
<organism evidence="5 6">
    <name type="scientific">Marinospirillum celere</name>
    <dbReference type="NCBI Taxonomy" id="1122252"/>
    <lineage>
        <taxon>Bacteria</taxon>
        <taxon>Pseudomonadati</taxon>
        <taxon>Pseudomonadota</taxon>
        <taxon>Gammaproteobacteria</taxon>
        <taxon>Oceanospirillales</taxon>
        <taxon>Oceanospirillaceae</taxon>
        <taxon>Marinospirillum</taxon>
    </lineage>
</organism>
<dbReference type="PANTHER" id="PTHR37299">
    <property type="entry name" value="TRANSCRIPTIONAL REGULATOR-RELATED"/>
    <property type="match status" value="1"/>
</dbReference>
<evidence type="ECO:0000313" key="6">
    <source>
        <dbReference type="Proteomes" id="UP000199058"/>
    </source>
</evidence>
<keyword evidence="6" id="KW-1185">Reference proteome</keyword>
<dbReference type="RefSeq" id="WP_245751677.1">
    <property type="nucleotide sequence ID" value="NZ_FOLH01000001.1"/>
</dbReference>
<feature type="domain" description="HTH LytTR-type" evidence="4">
    <location>
        <begin position="159"/>
        <end position="261"/>
    </location>
</feature>
<evidence type="ECO:0000256" key="2">
    <source>
        <dbReference type="PROSITE-ProRule" id="PRU00169"/>
    </source>
</evidence>
<dbReference type="PROSITE" id="PS50930">
    <property type="entry name" value="HTH_LYTTR"/>
    <property type="match status" value="1"/>
</dbReference>
<dbReference type="InterPro" id="IPR046947">
    <property type="entry name" value="LytR-like"/>
</dbReference>
<dbReference type="Gene3D" id="2.40.50.1020">
    <property type="entry name" value="LytTr DNA-binding domain"/>
    <property type="match status" value="1"/>
</dbReference>
<proteinExistence type="predicted"/>
<evidence type="ECO:0000313" key="5">
    <source>
        <dbReference type="EMBL" id="SFB90961.1"/>
    </source>
</evidence>
<evidence type="ECO:0000256" key="1">
    <source>
        <dbReference type="ARBA" id="ARBA00023012"/>
    </source>
</evidence>
<dbReference type="SUPFAM" id="SSF52172">
    <property type="entry name" value="CheY-like"/>
    <property type="match status" value="1"/>
</dbReference>
<feature type="modified residue" description="4-aspartylphosphate" evidence="2">
    <location>
        <position position="56"/>
    </location>
</feature>
<feature type="domain" description="Response regulatory" evidence="3">
    <location>
        <begin position="4"/>
        <end position="121"/>
    </location>
</feature>
<dbReference type="AlphaFoldDB" id="A0A1I1EV92"/>
<dbReference type="InterPro" id="IPR001789">
    <property type="entry name" value="Sig_transdc_resp-reg_receiver"/>
</dbReference>
<dbReference type="InterPro" id="IPR007492">
    <property type="entry name" value="LytTR_DNA-bd_dom"/>
</dbReference>
<gene>
    <name evidence="5" type="ORF">SAMN05660443_0874</name>
</gene>
<dbReference type="Gene3D" id="3.40.50.2300">
    <property type="match status" value="1"/>
</dbReference>
<evidence type="ECO:0000259" key="3">
    <source>
        <dbReference type="PROSITE" id="PS50110"/>
    </source>
</evidence>
<dbReference type="SMART" id="SM00850">
    <property type="entry name" value="LytTR"/>
    <property type="match status" value="1"/>
</dbReference>
<keyword evidence="1" id="KW-0902">Two-component regulatory system</keyword>
<dbReference type="PROSITE" id="PS50110">
    <property type="entry name" value="RESPONSE_REGULATORY"/>
    <property type="match status" value="1"/>
</dbReference>
<dbReference type="GO" id="GO:0000156">
    <property type="term" value="F:phosphorelay response regulator activity"/>
    <property type="evidence" value="ECO:0007669"/>
    <property type="project" value="InterPro"/>
</dbReference>
<protein>
    <submittedName>
        <fullName evidence="5">Two component transcriptional regulator, LytTR family</fullName>
    </submittedName>
</protein>
<evidence type="ECO:0000259" key="4">
    <source>
        <dbReference type="PROSITE" id="PS50930"/>
    </source>
</evidence>
<name>A0A1I1EV92_9GAMM</name>
<keyword evidence="2" id="KW-0597">Phosphoprotein</keyword>